<evidence type="ECO:0000313" key="4">
    <source>
        <dbReference type="Proteomes" id="UP001225576"/>
    </source>
</evidence>
<evidence type="ECO:0000259" key="1">
    <source>
        <dbReference type="Pfam" id="PF01464"/>
    </source>
</evidence>
<dbReference type="AlphaFoldDB" id="A0AAW6ZN84"/>
<feature type="domain" description="Transglycosylase SLT" evidence="1">
    <location>
        <begin position="61"/>
        <end position="167"/>
    </location>
</feature>
<dbReference type="SUPFAM" id="SSF51261">
    <property type="entry name" value="Duplicated hybrid motif"/>
    <property type="match status" value="1"/>
</dbReference>
<dbReference type="InterPro" id="IPR016047">
    <property type="entry name" value="M23ase_b-sheet_dom"/>
</dbReference>
<dbReference type="EMBL" id="JASPDQ010000028">
    <property type="protein sequence ID" value="MDK8602643.1"/>
    <property type="molecule type" value="Genomic_DNA"/>
</dbReference>
<evidence type="ECO:0000259" key="2">
    <source>
        <dbReference type="Pfam" id="PF01551"/>
    </source>
</evidence>
<dbReference type="InterPro" id="IPR023346">
    <property type="entry name" value="Lysozyme-like_dom_sf"/>
</dbReference>
<feature type="domain" description="M23ase beta-sheet core" evidence="2">
    <location>
        <begin position="239"/>
        <end position="338"/>
    </location>
</feature>
<dbReference type="Pfam" id="PF01551">
    <property type="entry name" value="Peptidase_M23"/>
    <property type="match status" value="1"/>
</dbReference>
<accession>A0AAW6ZN84</accession>
<dbReference type="CDD" id="cd13399">
    <property type="entry name" value="Slt35-like"/>
    <property type="match status" value="1"/>
</dbReference>
<dbReference type="SUPFAM" id="SSF53955">
    <property type="entry name" value="Lysozyme-like"/>
    <property type="match status" value="1"/>
</dbReference>
<name>A0AAW6ZN84_9ACTO</name>
<dbReference type="Gene3D" id="2.70.70.10">
    <property type="entry name" value="Glucose Permease (Domain IIA)"/>
    <property type="match status" value="1"/>
</dbReference>
<gene>
    <name evidence="3" type="ORF">QP858_09260</name>
</gene>
<dbReference type="InterPro" id="IPR011055">
    <property type="entry name" value="Dup_hybrid_motif"/>
</dbReference>
<dbReference type="InterPro" id="IPR008258">
    <property type="entry name" value="Transglycosylase_SLT_dom_1"/>
</dbReference>
<reference evidence="3" key="1">
    <citation type="submission" date="2023-05" db="EMBL/GenBank/DDBJ databases">
        <title>Genomic Catalog of Human Bladder Bacteria.</title>
        <authorList>
            <person name="Du J."/>
        </authorList>
    </citation>
    <scope>NUCLEOTIDE SEQUENCE</scope>
    <source>
        <strain evidence="3">UMB1304A</strain>
    </source>
</reference>
<comment type="caution">
    <text evidence="3">The sequence shown here is derived from an EMBL/GenBank/DDBJ whole genome shotgun (WGS) entry which is preliminary data.</text>
</comment>
<sequence length="352" mass="36825">MDDSKGKLIAAAGALLLLVILTPLFIISLAAEDEQKKSALVSCGASVDGEQMVVPPEYQDAINAAAQTANLPPAIIAAQLWTESRFDPRTVQPSSGAQGIAQFIPSTWAVWGNGKDPFDPFAAIDAQGRYMAEVQRLTASLVTSDQQRIEFALAAYNAGHNEVLQAGGIPPIEETVNYVRQIMSLAQAGSGSCAIPGGDVIGEVGSGKWVLPLADSWVTSPFGYRGCVEGVGCADYVANHNGLDVATSGGTGTVVAATDLVITEVSTNWDAGLPVIGHAPDNPSIAFKYLHCAEGSHRVRAGQTVAAGTPLCTEGQSGDANGRHLHFMILKDGTPVDPEPILLSHNVPLRYQ</sequence>
<organism evidence="3 4">
    <name type="scientific">Trueperella bernardiae</name>
    <dbReference type="NCBI Taxonomy" id="59561"/>
    <lineage>
        <taxon>Bacteria</taxon>
        <taxon>Bacillati</taxon>
        <taxon>Actinomycetota</taxon>
        <taxon>Actinomycetes</taxon>
        <taxon>Actinomycetales</taxon>
        <taxon>Actinomycetaceae</taxon>
        <taxon>Trueperella</taxon>
    </lineage>
</organism>
<evidence type="ECO:0000313" key="3">
    <source>
        <dbReference type="EMBL" id="MDK8602643.1"/>
    </source>
</evidence>
<dbReference type="Pfam" id="PF01464">
    <property type="entry name" value="SLT"/>
    <property type="match status" value="1"/>
</dbReference>
<dbReference type="RefSeq" id="WP_285170966.1">
    <property type="nucleotide sequence ID" value="NZ_JASPDQ010000028.1"/>
</dbReference>
<dbReference type="PANTHER" id="PTHR37423:SF2">
    <property type="entry name" value="MEMBRANE-BOUND LYTIC MUREIN TRANSGLYCOSYLASE C"/>
    <property type="match status" value="1"/>
</dbReference>
<dbReference type="CDD" id="cd12797">
    <property type="entry name" value="M23_peptidase"/>
    <property type="match status" value="1"/>
</dbReference>
<protein>
    <submittedName>
        <fullName evidence="3">Peptidoglycan DD-metalloendopeptidase family protein</fullName>
    </submittedName>
</protein>
<dbReference type="Proteomes" id="UP001225576">
    <property type="component" value="Unassembled WGS sequence"/>
</dbReference>
<dbReference type="Gene3D" id="1.10.530.10">
    <property type="match status" value="1"/>
</dbReference>
<dbReference type="PANTHER" id="PTHR37423">
    <property type="entry name" value="SOLUBLE LYTIC MUREIN TRANSGLYCOSYLASE-RELATED"/>
    <property type="match status" value="1"/>
</dbReference>
<proteinExistence type="predicted"/>